<dbReference type="Proteomes" id="UP000467840">
    <property type="component" value="Chromosome 6"/>
</dbReference>
<keyword evidence="3 5" id="KW-0690">Ribosome biogenesis</keyword>
<keyword evidence="7" id="KW-1185">Reference proteome</keyword>
<dbReference type="GO" id="GO:0005634">
    <property type="term" value="C:nucleus"/>
    <property type="evidence" value="ECO:0007669"/>
    <property type="project" value="UniProtKB-SubCell"/>
</dbReference>
<dbReference type="GO" id="GO:0042254">
    <property type="term" value="P:ribosome biogenesis"/>
    <property type="evidence" value="ECO:0007669"/>
    <property type="project" value="UniProtKB-KW"/>
</dbReference>
<keyword evidence="4 5" id="KW-0539">Nucleus</keyword>
<comment type="subcellular location">
    <subcellularLocation>
        <location evidence="1 5">Nucleus</location>
    </subcellularLocation>
</comment>
<name>A0A6A6MXW9_HEVBR</name>
<dbReference type="InterPro" id="IPR007023">
    <property type="entry name" value="Ribosom_reg"/>
</dbReference>
<organism evidence="6 7">
    <name type="scientific">Hevea brasiliensis</name>
    <name type="common">Para rubber tree</name>
    <name type="synonym">Siphonia brasiliensis</name>
    <dbReference type="NCBI Taxonomy" id="3981"/>
    <lineage>
        <taxon>Eukaryota</taxon>
        <taxon>Viridiplantae</taxon>
        <taxon>Streptophyta</taxon>
        <taxon>Embryophyta</taxon>
        <taxon>Tracheophyta</taxon>
        <taxon>Spermatophyta</taxon>
        <taxon>Magnoliopsida</taxon>
        <taxon>eudicotyledons</taxon>
        <taxon>Gunneridae</taxon>
        <taxon>Pentapetalae</taxon>
        <taxon>rosids</taxon>
        <taxon>fabids</taxon>
        <taxon>Malpighiales</taxon>
        <taxon>Euphorbiaceae</taxon>
        <taxon>Crotonoideae</taxon>
        <taxon>Micrandreae</taxon>
        <taxon>Hevea</taxon>
    </lineage>
</organism>
<dbReference type="AlphaFoldDB" id="A0A6A6MXW9"/>
<comment type="similarity">
    <text evidence="2 5">Belongs to the RRS1 family.</text>
</comment>
<evidence type="ECO:0000313" key="7">
    <source>
        <dbReference type="Proteomes" id="UP000467840"/>
    </source>
</evidence>
<evidence type="ECO:0000256" key="1">
    <source>
        <dbReference type="ARBA" id="ARBA00004123"/>
    </source>
</evidence>
<dbReference type="Pfam" id="PF04939">
    <property type="entry name" value="RRS1"/>
    <property type="match status" value="1"/>
</dbReference>
<comment type="caution">
    <text evidence="6">The sequence shown here is derived from an EMBL/GenBank/DDBJ whole genome shotgun (WGS) entry which is preliminary data.</text>
</comment>
<protein>
    <recommendedName>
        <fullName evidence="5">Ribosome biogenesis regulatory protein</fullName>
    </recommendedName>
</protein>
<accession>A0A6A6MXW9</accession>
<evidence type="ECO:0000256" key="5">
    <source>
        <dbReference type="RuleBase" id="RU364132"/>
    </source>
</evidence>
<evidence type="ECO:0000313" key="6">
    <source>
        <dbReference type="EMBL" id="KAF2317984.1"/>
    </source>
</evidence>
<gene>
    <name evidence="6" type="ORF">GH714_041309</name>
</gene>
<proteinExistence type="inferred from homology"/>
<evidence type="ECO:0000256" key="4">
    <source>
        <dbReference type="ARBA" id="ARBA00023242"/>
    </source>
</evidence>
<evidence type="ECO:0000256" key="3">
    <source>
        <dbReference type="ARBA" id="ARBA00022517"/>
    </source>
</evidence>
<sequence length="257" mass="28455">MHNKGGLGEECVRKGTDLVQAIVVSLFNLPSTEDVDGPLVKLPSPTTKLPREKHHDNSLAYCVLFSVAKAQTSYKMGIVCQSERYKETKERQGGWDEQTDTWKRRYGYDRVNDDEDIPIIEAKMTDASCYSFAITGTQAAPKKVTKDELGNVAGFAATATAVVYTGSSDNSDLFVSIQFLPVVEGAGIGRQEKEQTDKVLSKISHSTPMRYLTLIRQSFIVSQVNSLSFVPPPFSFAIEKQKDLACSQRYQNVKGLN</sequence>
<comment type="function">
    <text evidence="5">Involved in ribosomal large subunit assembly.</text>
</comment>
<evidence type="ECO:0000256" key="2">
    <source>
        <dbReference type="ARBA" id="ARBA00010077"/>
    </source>
</evidence>
<reference evidence="6 7" key="1">
    <citation type="journal article" date="2020" name="Mol. Plant">
        <title>The Chromosome-Based Rubber Tree Genome Provides New Insights into Spurge Genome Evolution and Rubber Biosynthesis.</title>
        <authorList>
            <person name="Liu J."/>
            <person name="Shi C."/>
            <person name="Shi C.C."/>
            <person name="Li W."/>
            <person name="Zhang Q.J."/>
            <person name="Zhang Y."/>
            <person name="Li K."/>
            <person name="Lu H.F."/>
            <person name="Shi C."/>
            <person name="Zhu S.T."/>
            <person name="Xiao Z.Y."/>
            <person name="Nan H."/>
            <person name="Yue Y."/>
            <person name="Zhu X.G."/>
            <person name="Wu Y."/>
            <person name="Hong X.N."/>
            <person name="Fan G.Y."/>
            <person name="Tong Y."/>
            <person name="Zhang D."/>
            <person name="Mao C.L."/>
            <person name="Liu Y.L."/>
            <person name="Hao S.J."/>
            <person name="Liu W.Q."/>
            <person name="Lv M.Q."/>
            <person name="Zhang H.B."/>
            <person name="Liu Y."/>
            <person name="Hu-Tang G.R."/>
            <person name="Wang J.P."/>
            <person name="Wang J.H."/>
            <person name="Sun Y.H."/>
            <person name="Ni S.B."/>
            <person name="Chen W.B."/>
            <person name="Zhang X.C."/>
            <person name="Jiao Y.N."/>
            <person name="Eichler E.E."/>
            <person name="Li G.H."/>
            <person name="Liu X."/>
            <person name="Gao L.Z."/>
        </authorList>
    </citation>
    <scope>NUCLEOTIDE SEQUENCE [LARGE SCALE GENOMIC DNA]</scope>
    <source>
        <strain evidence="7">cv. GT1</strain>
        <tissue evidence="6">Leaf</tissue>
    </source>
</reference>
<dbReference type="EMBL" id="JAAGAX010000004">
    <property type="protein sequence ID" value="KAF2317984.1"/>
    <property type="molecule type" value="Genomic_DNA"/>
</dbReference>